<dbReference type="InterPro" id="IPR035940">
    <property type="entry name" value="CAP_sf"/>
</dbReference>
<evidence type="ECO:0000313" key="4">
    <source>
        <dbReference type="Proteomes" id="UP000092687"/>
    </source>
</evidence>
<name>A0A1C7DPV0_9BACL</name>
<dbReference type="OrthoDB" id="9783944at2"/>
<dbReference type="InterPro" id="IPR014044">
    <property type="entry name" value="CAP_dom"/>
</dbReference>
<evidence type="ECO:0000259" key="1">
    <source>
        <dbReference type="Pfam" id="PF00188"/>
    </source>
</evidence>
<dbReference type="InterPro" id="IPR029410">
    <property type="entry name" value="CAP_assoc"/>
</dbReference>
<dbReference type="CDD" id="cd05379">
    <property type="entry name" value="CAP_bacterial"/>
    <property type="match status" value="1"/>
</dbReference>
<dbReference type="PANTHER" id="PTHR31157:SF26">
    <property type="entry name" value="SCP-LIKE EXTRACELLULAR PROTEIN"/>
    <property type="match status" value="1"/>
</dbReference>
<proteinExistence type="predicted"/>
<evidence type="ECO:0000259" key="2">
    <source>
        <dbReference type="Pfam" id="PF14504"/>
    </source>
</evidence>
<dbReference type="PANTHER" id="PTHR31157">
    <property type="entry name" value="SCP DOMAIN-CONTAINING PROTEIN"/>
    <property type="match status" value="1"/>
</dbReference>
<feature type="domain" description="SCP" evidence="1">
    <location>
        <begin position="234"/>
        <end position="334"/>
    </location>
</feature>
<protein>
    <submittedName>
        <fullName evidence="3">Uncharacterized protein</fullName>
    </submittedName>
</protein>
<reference evidence="4" key="2">
    <citation type="submission" date="2016-10" db="EMBL/GenBank/DDBJ databases">
        <authorList>
            <person name="See-Too W.S."/>
        </authorList>
    </citation>
    <scope>NUCLEOTIDE SEQUENCE [LARGE SCALE GENOMIC DNA]</scope>
    <source>
        <strain evidence="4">DSM 24743</strain>
    </source>
</reference>
<dbReference type="STRING" id="1215089.BBI08_07230"/>
<dbReference type="Gene3D" id="3.40.33.10">
    <property type="entry name" value="CAP"/>
    <property type="match status" value="1"/>
</dbReference>
<dbReference type="AlphaFoldDB" id="A0A1C7DPV0"/>
<reference evidence="4" key="1">
    <citation type="submission" date="2016-07" db="EMBL/GenBank/DDBJ databases">
        <authorList>
            <person name="See-Too W.S."/>
        </authorList>
    </citation>
    <scope>NUCLEOTIDE SEQUENCE [LARGE SCALE GENOMIC DNA]</scope>
    <source>
        <strain evidence="4">DSM 24743</strain>
    </source>
</reference>
<dbReference type="KEGG" id="phc:BBI08_07230"/>
<dbReference type="RefSeq" id="WP_008498039.1">
    <property type="nucleotide sequence ID" value="NZ_CP016537.2"/>
</dbReference>
<dbReference type="SUPFAM" id="SSF55797">
    <property type="entry name" value="PR-1-like"/>
    <property type="match status" value="1"/>
</dbReference>
<dbReference type="Proteomes" id="UP000092687">
    <property type="component" value="Chromosome"/>
</dbReference>
<dbReference type="Pfam" id="PF00188">
    <property type="entry name" value="CAP"/>
    <property type="match status" value="1"/>
</dbReference>
<accession>A0A1C7DPV0</accession>
<gene>
    <name evidence="3" type="ORF">BBI08_07230</name>
</gene>
<dbReference type="Pfam" id="PF14504">
    <property type="entry name" value="CAP_assoc_N"/>
    <property type="match status" value="1"/>
</dbReference>
<feature type="domain" description="CAP-associated" evidence="2">
    <location>
        <begin position="63"/>
        <end position="202"/>
    </location>
</feature>
<evidence type="ECO:0000313" key="3">
    <source>
        <dbReference type="EMBL" id="ANU13650.1"/>
    </source>
</evidence>
<sequence>MKDLMRIMIFLSIVLIGLFYLDPSINENDILEAPHKADPLPSDQITDESLDVDRPVKGISSFIGKTSDKWIEQYGQPERIEPSAYGYDWWVYNASYAHYTMAGIKNGRVIQVYTTGAAIDATPYKIGQSLDDLYRFTILENEVTVKYDTSIYTFNVTAEDMDKRILVKFDDVYAQLYIDSIDRVLEAVRFMDAETLIRHMPYDMMFSGELLPVQTPSSEMQQSIDEANARQVMDLVNIYRLKHQIQSLTFNPQVSMVASANSEDMARQNFTSEETEFKDLHARLQESDINFKQAAVNTAARYYDPAETVHGWMNSDVHRKTLLSDQYDQTGVGVFGKYYTQIFLEEKPVTASEQ</sequence>
<dbReference type="EMBL" id="CP016537">
    <property type="protein sequence ID" value="ANU13650.1"/>
    <property type="molecule type" value="Genomic_DNA"/>
</dbReference>
<organism evidence="3 4">
    <name type="scientific">Planococcus halocryophilus</name>
    <dbReference type="NCBI Taxonomy" id="1215089"/>
    <lineage>
        <taxon>Bacteria</taxon>
        <taxon>Bacillati</taxon>
        <taxon>Bacillota</taxon>
        <taxon>Bacilli</taxon>
        <taxon>Bacillales</taxon>
        <taxon>Caryophanaceae</taxon>
        <taxon>Planococcus</taxon>
    </lineage>
</organism>
<keyword evidence="4" id="KW-1185">Reference proteome</keyword>